<organism evidence="1 2">
    <name type="scientific">Manihot esculenta</name>
    <name type="common">Cassava</name>
    <name type="synonym">Jatropha manihot</name>
    <dbReference type="NCBI Taxonomy" id="3983"/>
    <lineage>
        <taxon>Eukaryota</taxon>
        <taxon>Viridiplantae</taxon>
        <taxon>Streptophyta</taxon>
        <taxon>Embryophyta</taxon>
        <taxon>Tracheophyta</taxon>
        <taxon>Spermatophyta</taxon>
        <taxon>Magnoliopsida</taxon>
        <taxon>eudicotyledons</taxon>
        <taxon>Gunneridae</taxon>
        <taxon>Pentapetalae</taxon>
        <taxon>rosids</taxon>
        <taxon>fabids</taxon>
        <taxon>Malpighiales</taxon>
        <taxon>Euphorbiaceae</taxon>
        <taxon>Crotonoideae</taxon>
        <taxon>Manihoteae</taxon>
        <taxon>Manihot</taxon>
    </lineage>
</organism>
<gene>
    <name evidence="1" type="ORF">MANES_09G048901v8</name>
</gene>
<dbReference type="EMBL" id="CM004395">
    <property type="protein sequence ID" value="KAG8646990.1"/>
    <property type="molecule type" value="Genomic_DNA"/>
</dbReference>
<proteinExistence type="predicted"/>
<accession>A0ACB7H3E2</accession>
<keyword evidence="2" id="KW-1185">Reference proteome</keyword>
<comment type="caution">
    <text evidence="1">The sequence shown here is derived from an EMBL/GenBank/DDBJ whole genome shotgun (WGS) entry which is preliminary data.</text>
</comment>
<protein>
    <submittedName>
        <fullName evidence="1">Uncharacterized protein</fullName>
    </submittedName>
</protein>
<evidence type="ECO:0000313" key="2">
    <source>
        <dbReference type="Proteomes" id="UP000091857"/>
    </source>
</evidence>
<sequence length="105" mass="11686">MISPLSNVISCHPKTTLQVMSSLYLEMSCRVLSSQSFPSFADVKKLLFNPDGSRFNHIALAIVQSRSACITFSMASEQTPQIVVALERLLARFLVTEQAFIHNQP</sequence>
<reference evidence="2" key="1">
    <citation type="journal article" date="2016" name="Nat. Biotechnol.">
        <title>Sequencing wild and cultivated cassava and related species reveals extensive interspecific hybridization and genetic diversity.</title>
        <authorList>
            <person name="Bredeson J.V."/>
            <person name="Lyons J.B."/>
            <person name="Prochnik S.E."/>
            <person name="Wu G.A."/>
            <person name="Ha C.M."/>
            <person name="Edsinger-Gonzales E."/>
            <person name="Grimwood J."/>
            <person name="Schmutz J."/>
            <person name="Rabbi I.Y."/>
            <person name="Egesi C."/>
            <person name="Nauluvula P."/>
            <person name="Lebot V."/>
            <person name="Ndunguru J."/>
            <person name="Mkamilo G."/>
            <person name="Bart R.S."/>
            <person name="Setter T.L."/>
            <person name="Gleadow R.M."/>
            <person name="Kulakow P."/>
            <person name="Ferguson M.E."/>
            <person name="Rounsley S."/>
            <person name="Rokhsar D.S."/>
        </authorList>
    </citation>
    <scope>NUCLEOTIDE SEQUENCE [LARGE SCALE GENOMIC DNA]</scope>
    <source>
        <strain evidence="2">cv. AM560-2</strain>
    </source>
</reference>
<dbReference type="Proteomes" id="UP000091857">
    <property type="component" value="Chromosome 9"/>
</dbReference>
<evidence type="ECO:0000313" key="1">
    <source>
        <dbReference type="EMBL" id="KAG8646990.1"/>
    </source>
</evidence>
<name>A0ACB7H3E2_MANES</name>